<dbReference type="InterPro" id="IPR006153">
    <property type="entry name" value="Cation/H_exchanger_TM"/>
</dbReference>
<dbReference type="PANTHER" id="PTHR32468">
    <property type="entry name" value="CATION/H + ANTIPORTER"/>
    <property type="match status" value="1"/>
</dbReference>
<dbReference type="Pfam" id="PF00359">
    <property type="entry name" value="PTS_EIIA_2"/>
    <property type="match status" value="1"/>
</dbReference>
<evidence type="ECO:0000256" key="2">
    <source>
        <dbReference type="ARBA" id="ARBA00022448"/>
    </source>
</evidence>
<evidence type="ECO:0000256" key="6">
    <source>
        <dbReference type="ARBA" id="ARBA00023136"/>
    </source>
</evidence>
<dbReference type="Gene3D" id="1.20.1530.20">
    <property type="match status" value="1"/>
</dbReference>
<feature type="transmembrane region" description="Helical" evidence="7">
    <location>
        <begin position="141"/>
        <end position="161"/>
    </location>
</feature>
<dbReference type="GO" id="GO:0016020">
    <property type="term" value="C:membrane"/>
    <property type="evidence" value="ECO:0007669"/>
    <property type="project" value="UniProtKB-SubCell"/>
</dbReference>
<dbReference type="InterPro" id="IPR038770">
    <property type="entry name" value="Na+/solute_symporter_sf"/>
</dbReference>
<name>A0A9W6L964_9BACT</name>
<feature type="domain" description="PTS EIIA type-2" evidence="8">
    <location>
        <begin position="419"/>
        <end position="562"/>
    </location>
</feature>
<feature type="transmembrane region" description="Helical" evidence="7">
    <location>
        <begin position="43"/>
        <end position="65"/>
    </location>
</feature>
<dbReference type="SUPFAM" id="SSF55804">
    <property type="entry name" value="Phoshotransferase/anion transport protein"/>
    <property type="match status" value="1"/>
</dbReference>
<sequence>MENLTQHHFMVLFLSLGILLGMARVLGELAQRLRQPAVLGELFAGVLLGPTVLGSIAPEFSAFLFPPQGPNAIALEAIATLAIVLFLMVAGIEVDLSTIWRQGRVGCKVGIASIAIPFLLGFAAAWLAPQALGRQPDADPMIFALFLAIAISITALPIIAKTLMDMDLYRSDIGMVVVSAAIFNDLAGWIVFAVVLGLMGNPAGSGHSIMLTIALTLAFVGAMLTLGRWLIHKALPFVQAYTRWPGGELSFALILGMLGAACMEWIGIHAIFGAFLVGAAVGDSSHLRERTRATIEQFVSFIFAPIFFASIGLKVNFLTYFDGPLVLTVLLITCVGKLAGGILGARWGGMPPREARAVGFAMVSVGAMGIIVGLLALEAGIIRQRLFVALVIMAMATSMMGGPAMRLILRPTKKWRLRDALSSKLFLRELKAGSPREAIQEMTAAVGEAVGLDAEALEAAVWTREEALSTGIGNGVALPHARIEGLQESLVVVGFSDTGIDFDAPDDKLAHAIFLILTPAADPSAQLEITSELARLFRDPHMLSRVLRMQSFTDFLALISASVRP</sequence>
<dbReference type="RefSeq" id="WP_281794328.1">
    <property type="nucleotide sequence ID" value="NZ_BSDR01000001.1"/>
</dbReference>
<keyword evidence="3 7" id="KW-0812">Transmembrane</keyword>
<evidence type="ECO:0000256" key="3">
    <source>
        <dbReference type="ARBA" id="ARBA00022692"/>
    </source>
</evidence>
<accession>A0A9W6L964</accession>
<evidence type="ECO:0000259" key="8">
    <source>
        <dbReference type="PROSITE" id="PS51094"/>
    </source>
</evidence>
<evidence type="ECO:0000256" key="7">
    <source>
        <dbReference type="SAM" id="Phobius"/>
    </source>
</evidence>
<dbReference type="Gene3D" id="3.40.930.10">
    <property type="entry name" value="Mannitol-specific EII, Chain A"/>
    <property type="match status" value="1"/>
</dbReference>
<dbReference type="PROSITE" id="PS51094">
    <property type="entry name" value="PTS_EIIA_TYPE_2"/>
    <property type="match status" value="1"/>
</dbReference>
<evidence type="ECO:0000256" key="4">
    <source>
        <dbReference type="ARBA" id="ARBA00022989"/>
    </source>
</evidence>
<keyword evidence="5" id="KW-0406">Ion transport</keyword>
<evidence type="ECO:0000256" key="5">
    <source>
        <dbReference type="ARBA" id="ARBA00023065"/>
    </source>
</evidence>
<dbReference type="GO" id="GO:0015297">
    <property type="term" value="F:antiporter activity"/>
    <property type="evidence" value="ECO:0007669"/>
    <property type="project" value="InterPro"/>
</dbReference>
<dbReference type="EMBL" id="BSDR01000001">
    <property type="protein sequence ID" value="GLI34876.1"/>
    <property type="molecule type" value="Genomic_DNA"/>
</dbReference>
<protein>
    <recommendedName>
        <fullName evidence="8">PTS EIIA type-2 domain-containing protein</fullName>
    </recommendedName>
</protein>
<feature type="transmembrane region" description="Helical" evidence="7">
    <location>
        <begin position="72"/>
        <end position="90"/>
    </location>
</feature>
<keyword evidence="6 7" id="KW-0472">Membrane</keyword>
<dbReference type="PROSITE" id="PS00372">
    <property type="entry name" value="PTS_EIIA_TYPE_2_HIS"/>
    <property type="match status" value="1"/>
</dbReference>
<proteinExistence type="predicted"/>
<evidence type="ECO:0000256" key="1">
    <source>
        <dbReference type="ARBA" id="ARBA00004141"/>
    </source>
</evidence>
<comment type="caution">
    <text evidence="9">The sequence shown here is derived from an EMBL/GenBank/DDBJ whole genome shotgun (WGS) entry which is preliminary data.</text>
</comment>
<comment type="subcellular location">
    <subcellularLocation>
        <location evidence="1">Membrane</location>
        <topology evidence="1">Multi-pass membrane protein</topology>
    </subcellularLocation>
</comment>
<feature type="transmembrane region" description="Helical" evidence="7">
    <location>
        <begin position="110"/>
        <end position="129"/>
    </location>
</feature>
<evidence type="ECO:0000313" key="9">
    <source>
        <dbReference type="EMBL" id="GLI34876.1"/>
    </source>
</evidence>
<dbReference type="CDD" id="cd00211">
    <property type="entry name" value="PTS_IIA_fru"/>
    <property type="match status" value="1"/>
</dbReference>
<feature type="transmembrane region" description="Helical" evidence="7">
    <location>
        <begin position="210"/>
        <end position="231"/>
    </location>
</feature>
<dbReference type="PANTHER" id="PTHR32468:SF0">
    <property type="entry name" value="K(+)_H(+) ANTIPORTER 1"/>
    <property type="match status" value="1"/>
</dbReference>
<dbReference type="InterPro" id="IPR050794">
    <property type="entry name" value="CPA2_transporter"/>
</dbReference>
<reference evidence="9" key="1">
    <citation type="submission" date="2022-12" db="EMBL/GenBank/DDBJ databases">
        <title>Reference genome sequencing for broad-spectrum identification of bacterial and archaeal isolates by mass spectrometry.</title>
        <authorList>
            <person name="Sekiguchi Y."/>
            <person name="Tourlousse D.M."/>
        </authorList>
    </citation>
    <scope>NUCLEOTIDE SEQUENCE</scope>
    <source>
        <strain evidence="9">ASRB1</strain>
    </source>
</reference>
<feature type="transmembrane region" description="Helical" evidence="7">
    <location>
        <begin position="298"/>
        <end position="319"/>
    </location>
</feature>
<dbReference type="InterPro" id="IPR002178">
    <property type="entry name" value="PTS_EIIA_type-2_dom"/>
</dbReference>
<feature type="transmembrane region" description="Helical" evidence="7">
    <location>
        <begin position="357"/>
        <end position="381"/>
    </location>
</feature>
<feature type="transmembrane region" description="Helical" evidence="7">
    <location>
        <begin position="325"/>
        <end position="345"/>
    </location>
</feature>
<evidence type="ECO:0000313" key="10">
    <source>
        <dbReference type="Proteomes" id="UP001144372"/>
    </source>
</evidence>
<keyword evidence="10" id="KW-1185">Reference proteome</keyword>
<feature type="transmembrane region" description="Helical" evidence="7">
    <location>
        <begin position="387"/>
        <end position="409"/>
    </location>
</feature>
<dbReference type="GO" id="GO:1902600">
    <property type="term" value="P:proton transmembrane transport"/>
    <property type="evidence" value="ECO:0007669"/>
    <property type="project" value="InterPro"/>
</dbReference>
<keyword evidence="4 7" id="KW-1133">Transmembrane helix</keyword>
<gene>
    <name evidence="9" type="ORF">DAMNIGENAA_23090</name>
</gene>
<organism evidence="9 10">
    <name type="scientific">Desulforhabdus amnigena</name>
    <dbReference type="NCBI Taxonomy" id="40218"/>
    <lineage>
        <taxon>Bacteria</taxon>
        <taxon>Pseudomonadati</taxon>
        <taxon>Thermodesulfobacteriota</taxon>
        <taxon>Syntrophobacteria</taxon>
        <taxon>Syntrophobacterales</taxon>
        <taxon>Syntrophobacteraceae</taxon>
        <taxon>Desulforhabdus</taxon>
    </lineage>
</organism>
<feature type="transmembrane region" description="Helical" evidence="7">
    <location>
        <begin position="173"/>
        <end position="198"/>
    </location>
</feature>
<dbReference type="InterPro" id="IPR016152">
    <property type="entry name" value="PTrfase/Anion_transptr"/>
</dbReference>
<dbReference type="Pfam" id="PF00999">
    <property type="entry name" value="Na_H_Exchanger"/>
    <property type="match status" value="1"/>
</dbReference>
<keyword evidence="2" id="KW-0813">Transport</keyword>
<feature type="transmembrane region" description="Helical" evidence="7">
    <location>
        <begin position="251"/>
        <end position="277"/>
    </location>
</feature>
<dbReference type="Proteomes" id="UP001144372">
    <property type="component" value="Unassembled WGS sequence"/>
</dbReference>
<dbReference type="AlphaFoldDB" id="A0A9W6L964"/>